<dbReference type="SUPFAM" id="SSF52799">
    <property type="entry name" value="(Phosphotyrosine protein) phosphatases II"/>
    <property type="match status" value="1"/>
</dbReference>
<dbReference type="PROSITE" id="PS50054">
    <property type="entry name" value="TYR_PHOSPHATASE_DUAL"/>
    <property type="match status" value="1"/>
</dbReference>
<evidence type="ECO:0000256" key="1">
    <source>
        <dbReference type="ARBA" id="ARBA00022614"/>
    </source>
</evidence>
<evidence type="ECO:0000313" key="8">
    <source>
        <dbReference type="EMBL" id="KAL0491743.1"/>
    </source>
</evidence>
<feature type="domain" description="Tyrosine specific protein phosphatases" evidence="7">
    <location>
        <begin position="600"/>
        <end position="657"/>
    </location>
</feature>
<dbReference type="PANTHER" id="PTHR48051:SF54">
    <property type="entry name" value="LEUCINE-RICH REPEAT-CONTAINING PROTEIN"/>
    <property type="match status" value="1"/>
</dbReference>
<dbReference type="InterPro" id="IPR016130">
    <property type="entry name" value="Tyr_Pase_AS"/>
</dbReference>
<dbReference type="InterPro" id="IPR003591">
    <property type="entry name" value="Leu-rich_rpt_typical-subtyp"/>
</dbReference>
<organism evidence="8 9">
    <name type="scientific">Acrasis kona</name>
    <dbReference type="NCBI Taxonomy" id="1008807"/>
    <lineage>
        <taxon>Eukaryota</taxon>
        <taxon>Discoba</taxon>
        <taxon>Heterolobosea</taxon>
        <taxon>Tetramitia</taxon>
        <taxon>Eutetramitia</taxon>
        <taxon>Acrasidae</taxon>
        <taxon>Acrasis</taxon>
    </lineage>
</organism>
<gene>
    <name evidence="8" type="ORF">AKO1_010201</name>
</gene>
<keyword evidence="1" id="KW-0433">Leucine-rich repeat</keyword>
<dbReference type="InterPro" id="IPR000387">
    <property type="entry name" value="Tyr_Pase_dom"/>
</dbReference>
<dbReference type="InterPro" id="IPR032675">
    <property type="entry name" value="LRR_dom_sf"/>
</dbReference>
<dbReference type="InterPro" id="IPR001611">
    <property type="entry name" value="Leu-rich_rpt"/>
</dbReference>
<dbReference type="CDD" id="cd14498">
    <property type="entry name" value="DSP"/>
    <property type="match status" value="1"/>
</dbReference>
<keyword evidence="9" id="KW-1185">Reference proteome</keyword>
<dbReference type="InterPro" id="IPR050216">
    <property type="entry name" value="LRR_domain-containing"/>
</dbReference>
<dbReference type="AlphaFoldDB" id="A0AAW2ZQM3"/>
<dbReference type="InterPro" id="IPR029021">
    <property type="entry name" value="Prot-tyrosine_phosphatase-like"/>
</dbReference>
<dbReference type="Gene3D" id="3.90.190.10">
    <property type="entry name" value="Protein tyrosine phosphatase superfamily"/>
    <property type="match status" value="1"/>
</dbReference>
<dbReference type="Pfam" id="PF12799">
    <property type="entry name" value="LRR_4"/>
    <property type="match status" value="1"/>
</dbReference>
<evidence type="ECO:0000256" key="2">
    <source>
        <dbReference type="ARBA" id="ARBA00022737"/>
    </source>
</evidence>
<dbReference type="InterPro" id="IPR025875">
    <property type="entry name" value="Leu-rich_rpt_4"/>
</dbReference>
<name>A0AAW2ZQM3_9EUKA</name>
<reference evidence="8 9" key="1">
    <citation type="submission" date="2024-03" db="EMBL/GenBank/DDBJ databases">
        <title>The Acrasis kona genome and developmental transcriptomes reveal deep origins of eukaryotic multicellular pathways.</title>
        <authorList>
            <person name="Sheikh S."/>
            <person name="Fu C.-J."/>
            <person name="Brown M.W."/>
            <person name="Baldauf S.L."/>
        </authorList>
    </citation>
    <scope>NUCLEOTIDE SEQUENCE [LARGE SCALE GENOMIC DNA]</scope>
    <source>
        <strain evidence="8 9">ATCC MYA-3509</strain>
    </source>
</reference>
<dbReference type="Pfam" id="PF13516">
    <property type="entry name" value="LRR_6"/>
    <property type="match status" value="1"/>
</dbReference>
<evidence type="ECO:0000313" key="9">
    <source>
        <dbReference type="Proteomes" id="UP001431209"/>
    </source>
</evidence>
<feature type="domain" description="Tyrosine-protein phosphatase" evidence="6">
    <location>
        <begin position="538"/>
        <end position="679"/>
    </location>
</feature>
<dbReference type="EMBL" id="JAOPGA020001854">
    <property type="protein sequence ID" value="KAL0491743.1"/>
    <property type="molecule type" value="Genomic_DNA"/>
</dbReference>
<dbReference type="SUPFAM" id="SSF52058">
    <property type="entry name" value="L domain-like"/>
    <property type="match status" value="3"/>
</dbReference>
<comment type="caution">
    <text evidence="8">The sequence shown here is derived from an EMBL/GenBank/DDBJ whole genome shotgun (WGS) entry which is preliminary data.</text>
</comment>
<dbReference type="Pfam" id="PF13855">
    <property type="entry name" value="LRR_8"/>
    <property type="match status" value="2"/>
</dbReference>
<dbReference type="PROSITE" id="PS50056">
    <property type="entry name" value="TYR_PHOSPHATASE_2"/>
    <property type="match status" value="1"/>
</dbReference>
<evidence type="ECO:0000259" key="7">
    <source>
        <dbReference type="PROSITE" id="PS50056"/>
    </source>
</evidence>
<keyword evidence="2" id="KW-0677">Repeat</keyword>
<proteinExistence type="predicted"/>
<evidence type="ECO:0000256" key="4">
    <source>
        <dbReference type="ARBA" id="ARBA00022912"/>
    </source>
</evidence>
<dbReference type="InterPro" id="IPR000340">
    <property type="entry name" value="Dual-sp_phosphatase_cat-dom"/>
</dbReference>
<dbReference type="Gene3D" id="3.80.10.10">
    <property type="entry name" value="Ribonuclease Inhibitor"/>
    <property type="match status" value="5"/>
</dbReference>
<feature type="compositionally biased region" description="Basic residues" evidence="5">
    <location>
        <begin position="781"/>
        <end position="790"/>
    </location>
</feature>
<sequence length="828" mass="93968">MSNTDATPTNEEGEHDVRSKLDRYYQRFMNSDQVEVLELALTSKANKHLDRFTEADLPKVSEAAKKLDLTGHEVLALPDSISSMTRLRTIILDKNALNNIPKNLEKLTQLTDIHLRFNQLTKWPMEFYKFPNLQTVDLSYNQIKKFDFSRPQGIVLSFIRNTEPVNPIYKSLTNLDLSFNYLESFPKLMQCESLHSLNLARNDIITVPDVEKLADSLFILKLAECKISSFPLTICSLHNLTHLDLSNNSIKQLPPSQDYLMNMPNLKYLKMEKCDLQGWSQLCLNVKLEHLEFTHNCIEGIPREIQTLGQLKILKLGNNYIRYLPEHVQGFTNLTHLDLSKNRIEEIEECGLSELVQLVYLNLSDNRIKKLPSSMCNMVHLKDLNVSNNQIKEWFSFSKLKQLEKLSAVNNRLSNICGDLTGNDDLQHTLSDIDVTMNRIDNIHPDIYRLIGLVSLRLKHNAIEHVDEDISNLKNLVTLNLDNNELEFEAFPFQCIGKMNNLEKLYMNYNSECQVLPEAAAHHIMSRPNFELQHEFDTLSRISDNLFISSANAATNKRLLQNNNITHVVTVAKDVPPRHTKCFKYLVIYVDDAVKSSLRPHFYQVHDFIQEAHRNGTNALIHCMAGVSRSATVAIAYLMISQKMRGKIAYRTVKEARTIINPNTKFRTELTSFDKELYSEQVNIEPVATTATNNSNSSNNSTNDFNHSSSPVLRNMVVMVSDDQEIVIPESDVVIVPSITGVGGDHSLEPVTSLLLPIDNGLSMLDTSDVSAGGSSGSGSGRRKSSYVGARRNRVGKNMFESNVELHDVHCFNSQDSPAPHNDDLRKK</sequence>
<protein>
    <submittedName>
        <fullName evidence="8">Uncharacterized protein</fullName>
    </submittedName>
</protein>
<evidence type="ECO:0000256" key="3">
    <source>
        <dbReference type="ARBA" id="ARBA00022801"/>
    </source>
</evidence>
<dbReference type="PROSITE" id="PS00383">
    <property type="entry name" value="TYR_PHOSPHATASE_1"/>
    <property type="match status" value="1"/>
</dbReference>
<dbReference type="GO" id="GO:0004721">
    <property type="term" value="F:phosphoprotein phosphatase activity"/>
    <property type="evidence" value="ECO:0007669"/>
    <property type="project" value="UniProtKB-KW"/>
</dbReference>
<evidence type="ECO:0000256" key="5">
    <source>
        <dbReference type="SAM" id="MobiDB-lite"/>
    </source>
</evidence>
<dbReference type="Pfam" id="PF00782">
    <property type="entry name" value="DSPc"/>
    <property type="match status" value="1"/>
</dbReference>
<dbReference type="SMART" id="SM00364">
    <property type="entry name" value="LRR_BAC"/>
    <property type="match status" value="7"/>
</dbReference>
<dbReference type="SMART" id="SM00195">
    <property type="entry name" value="DSPc"/>
    <property type="match status" value="1"/>
</dbReference>
<accession>A0AAW2ZQM3</accession>
<dbReference type="SMART" id="SM00369">
    <property type="entry name" value="LRR_TYP"/>
    <property type="match status" value="10"/>
</dbReference>
<dbReference type="SMART" id="SM00365">
    <property type="entry name" value="LRR_SD22"/>
    <property type="match status" value="8"/>
</dbReference>
<dbReference type="GO" id="GO:0005737">
    <property type="term" value="C:cytoplasm"/>
    <property type="evidence" value="ECO:0007669"/>
    <property type="project" value="TreeGrafter"/>
</dbReference>
<evidence type="ECO:0000259" key="6">
    <source>
        <dbReference type="PROSITE" id="PS50054"/>
    </source>
</evidence>
<dbReference type="PANTHER" id="PTHR48051">
    <property type="match status" value="1"/>
</dbReference>
<keyword evidence="3" id="KW-0378">Hydrolase</keyword>
<dbReference type="InterPro" id="IPR020422">
    <property type="entry name" value="TYR_PHOSPHATASE_DUAL_dom"/>
</dbReference>
<dbReference type="PROSITE" id="PS51450">
    <property type="entry name" value="LRR"/>
    <property type="match status" value="6"/>
</dbReference>
<keyword evidence="4" id="KW-0904">Protein phosphatase</keyword>
<feature type="region of interest" description="Disordered" evidence="5">
    <location>
        <begin position="769"/>
        <end position="790"/>
    </location>
</feature>
<dbReference type="Proteomes" id="UP001431209">
    <property type="component" value="Unassembled WGS sequence"/>
</dbReference>